<feature type="transmembrane region" description="Helical" evidence="1">
    <location>
        <begin position="131"/>
        <end position="149"/>
    </location>
</feature>
<keyword evidence="1" id="KW-0472">Membrane</keyword>
<reference evidence="2 3" key="1">
    <citation type="submission" date="2011-08" db="EMBL/GenBank/DDBJ databases">
        <authorList>
            <person name="Weinstock G."/>
            <person name="Sodergren E."/>
            <person name="Clifton S."/>
            <person name="Fulton L."/>
            <person name="Fulton B."/>
            <person name="Courtney L."/>
            <person name="Fronick C."/>
            <person name="Harrison M."/>
            <person name="Strong C."/>
            <person name="Farmer C."/>
            <person name="Delahaunty K."/>
            <person name="Markovic C."/>
            <person name="Hall O."/>
            <person name="Minx P."/>
            <person name="Tomlinson C."/>
            <person name="Mitreva M."/>
            <person name="Hou S."/>
            <person name="Chen J."/>
            <person name="Wollam A."/>
            <person name="Pepin K.H."/>
            <person name="Johnson M."/>
            <person name="Bhonagiri V."/>
            <person name="Zhang X."/>
            <person name="Suruliraj S."/>
            <person name="Warren W."/>
            <person name="Chinwalla A."/>
            <person name="Mardis E.R."/>
            <person name="Wilson R.K."/>
        </authorList>
    </citation>
    <scope>NUCLEOTIDE SEQUENCE [LARGE SCALE GENOMIC DNA]</scope>
    <source>
        <strain evidence="2 3">F0432</strain>
    </source>
</reference>
<evidence type="ECO:0000313" key="2">
    <source>
        <dbReference type="EMBL" id="EHM56158.1"/>
    </source>
</evidence>
<name>G9ZBE1_9GAMM</name>
<dbReference type="HOGENOM" id="CLU_1507986_0_0_6"/>
<feature type="transmembrane region" description="Helical" evidence="1">
    <location>
        <begin position="31"/>
        <end position="53"/>
    </location>
</feature>
<comment type="caution">
    <text evidence="2">The sequence shown here is derived from an EMBL/GenBank/DDBJ whole genome shotgun (WGS) entry which is preliminary data.</text>
</comment>
<dbReference type="RefSeq" id="WP_006984095.1">
    <property type="nucleotide sequence ID" value="NZ_JH417877.1"/>
</dbReference>
<feature type="transmembrane region" description="Helical" evidence="1">
    <location>
        <begin position="59"/>
        <end position="80"/>
    </location>
</feature>
<dbReference type="STRING" id="797473.HMPREF9080_00064"/>
<dbReference type="Proteomes" id="UP000004750">
    <property type="component" value="Unassembled WGS sequence"/>
</dbReference>
<accession>G9ZBE1</accession>
<dbReference type="AlphaFoldDB" id="G9ZBE1"/>
<dbReference type="EMBL" id="AGCM01000003">
    <property type="protein sequence ID" value="EHM56158.1"/>
    <property type="molecule type" value="Genomic_DNA"/>
</dbReference>
<evidence type="ECO:0000256" key="1">
    <source>
        <dbReference type="SAM" id="Phobius"/>
    </source>
</evidence>
<keyword evidence="1" id="KW-0812">Transmembrane</keyword>
<sequence>MSPLHKALYRKMLNANCEPDERQERMINAELARCLVWIYWISGIMMLLCLFHDKLQGNAVSAVTLTWMFIFLFIAMFTMANRLSWELTRPEHIHAETLPHYLKQYKINIFWDGVFSAALASIMGMNVIRPIYLSFILNTVFIALLKIKLYREEKAALLQILTDKLSDQEERDDEPAA</sequence>
<protein>
    <submittedName>
        <fullName evidence="2">Uncharacterized protein</fullName>
    </submittedName>
</protein>
<organism evidence="2 3">
    <name type="scientific">Cardiobacterium valvarum F0432</name>
    <dbReference type="NCBI Taxonomy" id="797473"/>
    <lineage>
        <taxon>Bacteria</taxon>
        <taxon>Pseudomonadati</taxon>
        <taxon>Pseudomonadota</taxon>
        <taxon>Gammaproteobacteria</taxon>
        <taxon>Cardiobacteriales</taxon>
        <taxon>Cardiobacteriaceae</taxon>
        <taxon>Cardiobacterium</taxon>
    </lineage>
</organism>
<gene>
    <name evidence="2" type="ORF">HMPREF9080_00064</name>
</gene>
<keyword evidence="1" id="KW-1133">Transmembrane helix</keyword>
<evidence type="ECO:0000313" key="3">
    <source>
        <dbReference type="Proteomes" id="UP000004750"/>
    </source>
</evidence>
<proteinExistence type="predicted"/>